<evidence type="ECO:0000313" key="2">
    <source>
        <dbReference type="EMBL" id="SVD35867.1"/>
    </source>
</evidence>
<dbReference type="SUPFAM" id="SSF64153">
    <property type="entry name" value="YjeF N-terminal domain-like"/>
    <property type="match status" value="1"/>
</dbReference>
<dbReference type="EMBL" id="UINC01145621">
    <property type="protein sequence ID" value="SVD35867.1"/>
    <property type="molecule type" value="Genomic_DNA"/>
</dbReference>
<dbReference type="InterPro" id="IPR004443">
    <property type="entry name" value="YjeF_N_dom"/>
</dbReference>
<gene>
    <name evidence="2" type="ORF">METZ01_LOCUS388721</name>
</gene>
<dbReference type="PROSITE" id="PS51385">
    <property type="entry name" value="YJEF_N"/>
    <property type="match status" value="1"/>
</dbReference>
<reference evidence="2" key="1">
    <citation type="submission" date="2018-05" db="EMBL/GenBank/DDBJ databases">
        <authorList>
            <person name="Lanie J.A."/>
            <person name="Ng W.-L."/>
            <person name="Kazmierczak K.M."/>
            <person name="Andrzejewski T.M."/>
            <person name="Davidsen T.M."/>
            <person name="Wayne K.J."/>
            <person name="Tettelin H."/>
            <person name="Glass J.I."/>
            <person name="Rusch D."/>
            <person name="Podicherti R."/>
            <person name="Tsui H.-C.T."/>
            <person name="Winkler M.E."/>
        </authorList>
    </citation>
    <scope>NUCLEOTIDE SEQUENCE</scope>
</reference>
<protein>
    <recommendedName>
        <fullName evidence="1">YjeF N-terminal domain-containing protein</fullName>
    </recommendedName>
</protein>
<dbReference type="Pfam" id="PF03853">
    <property type="entry name" value="YjeF_N"/>
    <property type="match status" value="1"/>
</dbReference>
<evidence type="ECO:0000259" key="1">
    <source>
        <dbReference type="PROSITE" id="PS51385"/>
    </source>
</evidence>
<feature type="non-terminal residue" evidence="2">
    <location>
        <position position="90"/>
    </location>
</feature>
<dbReference type="AlphaFoldDB" id="A0A382UP48"/>
<proteinExistence type="predicted"/>
<dbReference type="Gene3D" id="3.40.50.10260">
    <property type="entry name" value="YjeF N-terminal domain"/>
    <property type="match status" value="1"/>
</dbReference>
<sequence length="90" mass="10381">MKKNPHIYLQYLIQKSELKTFEKINSFEIMEKVAKKSFDYIIKNIKFKKILIVCGPGNNGGDGILIAKYFNDIKSNIEIFAPLLLGRTKD</sequence>
<feature type="domain" description="YjeF N-terminal" evidence="1">
    <location>
        <begin position="13"/>
        <end position="90"/>
    </location>
</feature>
<dbReference type="InterPro" id="IPR036652">
    <property type="entry name" value="YjeF_N_dom_sf"/>
</dbReference>
<name>A0A382UP48_9ZZZZ</name>
<organism evidence="2">
    <name type="scientific">marine metagenome</name>
    <dbReference type="NCBI Taxonomy" id="408172"/>
    <lineage>
        <taxon>unclassified sequences</taxon>
        <taxon>metagenomes</taxon>
        <taxon>ecological metagenomes</taxon>
    </lineage>
</organism>
<accession>A0A382UP48</accession>